<sequence length="34" mass="4067">MRLNRFYPFLSRFYPSLSNEESDLMNSTFLSESS</sequence>
<name>A0A840DDN8_9BACE</name>
<dbReference type="AlphaFoldDB" id="A0A840DDN8"/>
<dbReference type="Proteomes" id="UP000560658">
    <property type="component" value="Unassembled WGS sequence"/>
</dbReference>
<comment type="caution">
    <text evidence="1">The sequence shown here is derived from an EMBL/GenBank/DDBJ whole genome shotgun (WGS) entry which is preliminary data.</text>
</comment>
<proteinExistence type="predicted"/>
<gene>
    <name evidence="1" type="ORF">GGR06_004299</name>
</gene>
<accession>A0A840DDN8</accession>
<evidence type="ECO:0000313" key="2">
    <source>
        <dbReference type="Proteomes" id="UP000560658"/>
    </source>
</evidence>
<evidence type="ECO:0000313" key="1">
    <source>
        <dbReference type="EMBL" id="MBB4046462.1"/>
    </source>
</evidence>
<keyword evidence="2" id="KW-1185">Reference proteome</keyword>
<organism evidence="1 2">
    <name type="scientific">Bacteroides reticulotermitis</name>
    <dbReference type="NCBI Taxonomy" id="1133319"/>
    <lineage>
        <taxon>Bacteria</taxon>
        <taxon>Pseudomonadati</taxon>
        <taxon>Bacteroidota</taxon>
        <taxon>Bacteroidia</taxon>
        <taxon>Bacteroidales</taxon>
        <taxon>Bacteroidaceae</taxon>
        <taxon>Bacteroides</taxon>
    </lineage>
</organism>
<reference evidence="1" key="1">
    <citation type="submission" date="2020-08" db="EMBL/GenBank/DDBJ databases">
        <title>Genomic Encyclopedia of Type Strains, Phase IV (KMG-IV): sequencing the most valuable type-strain genomes for metagenomic binning, comparative biology and taxonomic classification.</title>
        <authorList>
            <person name="Goeker M."/>
        </authorList>
    </citation>
    <scope>NUCLEOTIDE SEQUENCE [LARGE SCALE GENOMIC DNA]</scope>
    <source>
        <strain evidence="1">DSM 105720</strain>
    </source>
</reference>
<dbReference type="EMBL" id="JACIER010000041">
    <property type="protein sequence ID" value="MBB4046462.1"/>
    <property type="molecule type" value="Genomic_DNA"/>
</dbReference>
<protein>
    <submittedName>
        <fullName evidence="1">Uncharacterized protein</fullName>
    </submittedName>
</protein>